<dbReference type="InterPro" id="IPR044730">
    <property type="entry name" value="RNase_H-like_dom_plant"/>
</dbReference>
<dbReference type="InterPro" id="IPR052929">
    <property type="entry name" value="RNase_H-like_EbsB-rel"/>
</dbReference>
<dbReference type="Pfam" id="PF13456">
    <property type="entry name" value="RVT_3"/>
    <property type="match status" value="1"/>
</dbReference>
<dbReference type="EMBL" id="LRBV02000011">
    <property type="status" value="NOT_ANNOTATED_CDS"/>
    <property type="molecule type" value="Genomic_DNA"/>
</dbReference>
<dbReference type="Proteomes" id="UP000594261">
    <property type="component" value="Chromosome 11"/>
</dbReference>
<evidence type="ECO:0000259" key="1">
    <source>
        <dbReference type="Pfam" id="PF13456"/>
    </source>
</evidence>
<dbReference type="GO" id="GO:0004523">
    <property type="term" value="F:RNA-DNA hybrid ribonuclease activity"/>
    <property type="evidence" value="ECO:0007669"/>
    <property type="project" value="InterPro"/>
</dbReference>
<reference evidence="2 3" key="1">
    <citation type="journal article" date="2016" name="G3 (Bethesda)">
        <title>First Draft Assembly and Annotation of the Genome of a California Endemic Oak Quercus lobata Nee (Fagaceae).</title>
        <authorList>
            <person name="Sork V.L."/>
            <person name="Fitz-Gibbon S.T."/>
            <person name="Puiu D."/>
            <person name="Crepeau M."/>
            <person name="Gugger P.F."/>
            <person name="Sherman R."/>
            <person name="Stevens K."/>
            <person name="Langley C.H."/>
            <person name="Pellegrini M."/>
            <person name="Salzberg S.L."/>
        </authorList>
    </citation>
    <scope>NUCLEOTIDE SEQUENCE [LARGE SCALE GENOMIC DNA]</scope>
    <source>
        <strain evidence="2 3">cv. SW786</strain>
    </source>
</reference>
<keyword evidence="3" id="KW-1185">Reference proteome</keyword>
<dbReference type="InParanoid" id="A0A7N2RCP6"/>
<dbReference type="PANTHER" id="PTHR47074">
    <property type="entry name" value="BNAC02G40300D PROTEIN"/>
    <property type="match status" value="1"/>
</dbReference>
<organism evidence="2 3">
    <name type="scientific">Quercus lobata</name>
    <name type="common">Valley oak</name>
    <dbReference type="NCBI Taxonomy" id="97700"/>
    <lineage>
        <taxon>Eukaryota</taxon>
        <taxon>Viridiplantae</taxon>
        <taxon>Streptophyta</taxon>
        <taxon>Embryophyta</taxon>
        <taxon>Tracheophyta</taxon>
        <taxon>Spermatophyta</taxon>
        <taxon>Magnoliopsida</taxon>
        <taxon>eudicotyledons</taxon>
        <taxon>Gunneridae</taxon>
        <taxon>Pentapetalae</taxon>
        <taxon>rosids</taxon>
        <taxon>fabids</taxon>
        <taxon>Fagales</taxon>
        <taxon>Fagaceae</taxon>
        <taxon>Quercus</taxon>
    </lineage>
</organism>
<dbReference type="InterPro" id="IPR036397">
    <property type="entry name" value="RNaseH_sf"/>
</dbReference>
<reference evidence="2" key="2">
    <citation type="submission" date="2021-01" db="UniProtKB">
        <authorList>
            <consortium name="EnsemblPlants"/>
        </authorList>
    </citation>
    <scope>IDENTIFICATION</scope>
</reference>
<evidence type="ECO:0000313" key="3">
    <source>
        <dbReference type="Proteomes" id="UP000594261"/>
    </source>
</evidence>
<dbReference type="CDD" id="cd06222">
    <property type="entry name" value="RNase_H_like"/>
    <property type="match status" value="1"/>
</dbReference>
<dbReference type="GO" id="GO:0003676">
    <property type="term" value="F:nucleic acid binding"/>
    <property type="evidence" value="ECO:0007669"/>
    <property type="project" value="InterPro"/>
</dbReference>
<dbReference type="EnsemblPlants" id="QL11p000147:mrna">
    <property type="protein sequence ID" value="QL11p000147:mrna"/>
    <property type="gene ID" value="QL11p000147"/>
</dbReference>
<sequence>MLYGLAKMWKMCGVHSIASTNRAPLHQSCSPPPMNFSDLLSRFLQVQEDYRKEVFAISAWLLWNRRNAIHFGRPVHPTANIVSLAGNMLQDFQAVVDMEALACRKVVEFAAEIGLQKVIFEGDSAMVINALNHGSAKLSSYGVVIEDIRCQAMVFQSSIFNHASRSCNCVADALAKIAKGNRGTQVWLNNPPEDIAP</sequence>
<feature type="domain" description="RNase H type-1" evidence="1">
    <location>
        <begin position="79"/>
        <end position="177"/>
    </location>
</feature>
<proteinExistence type="predicted"/>
<dbReference type="Gramene" id="QL11p000147:mrna">
    <property type="protein sequence ID" value="QL11p000147:mrna"/>
    <property type="gene ID" value="QL11p000147"/>
</dbReference>
<dbReference type="SUPFAM" id="SSF53098">
    <property type="entry name" value="Ribonuclease H-like"/>
    <property type="match status" value="1"/>
</dbReference>
<name>A0A7N2RCP6_QUELO</name>
<dbReference type="PANTHER" id="PTHR47074:SF11">
    <property type="entry name" value="REVERSE TRANSCRIPTASE-LIKE PROTEIN"/>
    <property type="match status" value="1"/>
</dbReference>
<dbReference type="AlphaFoldDB" id="A0A7N2RCP6"/>
<accession>A0A7N2RCP6</accession>
<dbReference type="InterPro" id="IPR012337">
    <property type="entry name" value="RNaseH-like_sf"/>
</dbReference>
<evidence type="ECO:0000313" key="2">
    <source>
        <dbReference type="EnsemblPlants" id="QL11p000147:mrna"/>
    </source>
</evidence>
<dbReference type="Gene3D" id="3.30.420.10">
    <property type="entry name" value="Ribonuclease H-like superfamily/Ribonuclease H"/>
    <property type="match status" value="1"/>
</dbReference>
<protein>
    <recommendedName>
        <fullName evidence="1">RNase H type-1 domain-containing protein</fullName>
    </recommendedName>
</protein>
<dbReference type="InterPro" id="IPR002156">
    <property type="entry name" value="RNaseH_domain"/>
</dbReference>